<evidence type="ECO:0000313" key="5">
    <source>
        <dbReference type="Proteomes" id="UP000533017"/>
    </source>
</evidence>
<dbReference type="OrthoDB" id="3627085at2"/>
<protein>
    <recommendedName>
        <fullName evidence="6">Excreted virulence factor EspC, type VII ESX diderm</fullName>
    </recommendedName>
</protein>
<reference evidence="2 5" key="2">
    <citation type="submission" date="2020-07" db="EMBL/GenBank/DDBJ databases">
        <title>Sequencing the genomes of 1000 actinobacteria strains.</title>
        <authorList>
            <person name="Klenk H.-P."/>
        </authorList>
    </citation>
    <scope>NUCLEOTIDE SEQUENCE [LARGE SCALE GENOMIC DNA]</scope>
    <source>
        <strain evidence="2 5">DSM 45117</strain>
    </source>
</reference>
<dbReference type="Proteomes" id="UP000533017">
    <property type="component" value="Unassembled WGS sequence"/>
</dbReference>
<dbReference type="EMBL" id="JACBZA010000001">
    <property type="protein sequence ID" value="NYH85018.1"/>
    <property type="molecule type" value="Genomic_DNA"/>
</dbReference>
<name>A0A1I2L8G1_9ACTN</name>
<dbReference type="STRING" id="504797.SAMN05421678_10212"/>
<proteinExistence type="predicted"/>
<dbReference type="RefSeq" id="WP_092880915.1">
    <property type="nucleotide sequence ID" value="NZ_FOOI01000002.1"/>
</dbReference>
<dbReference type="EMBL" id="FOOI01000002">
    <property type="protein sequence ID" value="SFF75642.1"/>
    <property type="molecule type" value="Genomic_DNA"/>
</dbReference>
<sequence length="112" mass="11872">MSDERQNDPEALRNSGKDLMRVGDDGHAAWAALKQKSEGMGDIFGDDLVGGLIGAAYGAVFALADESFTSSHDDIIGFGERLKYAGDNNERTEHGNAKALSDLDETLGGVQV</sequence>
<feature type="region of interest" description="Disordered" evidence="1">
    <location>
        <begin position="1"/>
        <end position="20"/>
    </location>
</feature>
<evidence type="ECO:0000313" key="4">
    <source>
        <dbReference type="Proteomes" id="UP000199052"/>
    </source>
</evidence>
<dbReference type="Proteomes" id="UP000199052">
    <property type="component" value="Unassembled WGS sequence"/>
</dbReference>
<reference evidence="3 4" key="1">
    <citation type="submission" date="2016-10" db="EMBL/GenBank/DDBJ databases">
        <authorList>
            <person name="de Groot N.N."/>
        </authorList>
    </citation>
    <scope>NUCLEOTIDE SEQUENCE [LARGE SCALE GENOMIC DNA]</scope>
    <source>
        <strain evidence="3 4">CPCC 202808</strain>
    </source>
</reference>
<evidence type="ECO:0008006" key="6">
    <source>
        <dbReference type="Google" id="ProtNLM"/>
    </source>
</evidence>
<keyword evidence="5" id="KW-1185">Reference proteome</keyword>
<dbReference type="AlphaFoldDB" id="A0A1I2L8G1"/>
<organism evidence="3 4">
    <name type="scientific">Actinopolymorpha cephalotaxi</name>
    <dbReference type="NCBI Taxonomy" id="504797"/>
    <lineage>
        <taxon>Bacteria</taxon>
        <taxon>Bacillati</taxon>
        <taxon>Actinomycetota</taxon>
        <taxon>Actinomycetes</taxon>
        <taxon>Propionibacteriales</taxon>
        <taxon>Actinopolymorphaceae</taxon>
        <taxon>Actinopolymorpha</taxon>
    </lineage>
</organism>
<evidence type="ECO:0000256" key="1">
    <source>
        <dbReference type="SAM" id="MobiDB-lite"/>
    </source>
</evidence>
<evidence type="ECO:0000313" key="2">
    <source>
        <dbReference type="EMBL" id="NYH85018.1"/>
    </source>
</evidence>
<accession>A0A1I2L8G1</accession>
<evidence type="ECO:0000313" key="3">
    <source>
        <dbReference type="EMBL" id="SFF75642.1"/>
    </source>
</evidence>
<gene>
    <name evidence="2" type="ORF">FHR37_003869</name>
    <name evidence="3" type="ORF">SAMN05421678_10212</name>
</gene>